<protein>
    <submittedName>
        <fullName evidence="2">Uncharacterized protein</fullName>
    </submittedName>
</protein>
<accession>A0A0H2R1D5</accession>
<evidence type="ECO:0000256" key="1">
    <source>
        <dbReference type="SAM" id="MobiDB-lite"/>
    </source>
</evidence>
<evidence type="ECO:0000313" key="2">
    <source>
        <dbReference type="EMBL" id="KLO05529.1"/>
    </source>
</evidence>
<keyword evidence="3" id="KW-1185">Reference proteome</keyword>
<feature type="region of interest" description="Disordered" evidence="1">
    <location>
        <begin position="73"/>
        <end position="96"/>
    </location>
</feature>
<dbReference type="InParanoid" id="A0A0H2R1D5"/>
<sequence>MKKWLDLQFDELRRQMKQDNIISEEQERLNSLIADIARQKKFMVDDKLAFERQQSARRRAVIRASQKLRLGTLNKAQKHSRYRRRLRTGQQRHLTS</sequence>
<name>A0A0H2R1D5_9AGAM</name>
<feature type="compositionally biased region" description="Basic residues" evidence="1">
    <location>
        <begin position="76"/>
        <end position="87"/>
    </location>
</feature>
<dbReference type="EMBL" id="KQ086296">
    <property type="protein sequence ID" value="KLO05529.1"/>
    <property type="molecule type" value="Genomic_DNA"/>
</dbReference>
<gene>
    <name evidence="2" type="ORF">SCHPADRAFT_910981</name>
</gene>
<dbReference type="Proteomes" id="UP000053477">
    <property type="component" value="Unassembled WGS sequence"/>
</dbReference>
<reference evidence="2 3" key="1">
    <citation type="submission" date="2015-04" db="EMBL/GenBank/DDBJ databases">
        <title>Complete genome sequence of Schizopora paradoxa KUC8140, a cosmopolitan wood degrader in East Asia.</title>
        <authorList>
            <consortium name="DOE Joint Genome Institute"/>
            <person name="Min B."/>
            <person name="Park H."/>
            <person name="Jang Y."/>
            <person name="Kim J.-J."/>
            <person name="Kim K.H."/>
            <person name="Pangilinan J."/>
            <person name="Lipzen A."/>
            <person name="Riley R."/>
            <person name="Grigoriev I.V."/>
            <person name="Spatafora J.W."/>
            <person name="Choi I.-G."/>
        </authorList>
    </citation>
    <scope>NUCLEOTIDE SEQUENCE [LARGE SCALE GENOMIC DNA]</scope>
    <source>
        <strain evidence="2 3">KUC8140</strain>
    </source>
</reference>
<organism evidence="2 3">
    <name type="scientific">Schizopora paradoxa</name>
    <dbReference type="NCBI Taxonomy" id="27342"/>
    <lineage>
        <taxon>Eukaryota</taxon>
        <taxon>Fungi</taxon>
        <taxon>Dikarya</taxon>
        <taxon>Basidiomycota</taxon>
        <taxon>Agaricomycotina</taxon>
        <taxon>Agaricomycetes</taxon>
        <taxon>Hymenochaetales</taxon>
        <taxon>Schizoporaceae</taxon>
        <taxon>Schizopora</taxon>
    </lineage>
</organism>
<dbReference type="AlphaFoldDB" id="A0A0H2R1D5"/>
<proteinExistence type="predicted"/>
<evidence type="ECO:0000313" key="3">
    <source>
        <dbReference type="Proteomes" id="UP000053477"/>
    </source>
</evidence>